<keyword evidence="2" id="KW-1185">Reference proteome</keyword>
<gene>
    <name evidence="1" type="ORF">CSSPJE1EN2_LOCUS1404</name>
</gene>
<evidence type="ECO:0000313" key="2">
    <source>
        <dbReference type="Proteomes" id="UP001497522"/>
    </source>
</evidence>
<reference evidence="1 2" key="1">
    <citation type="submission" date="2024-03" db="EMBL/GenBank/DDBJ databases">
        <authorList>
            <consortium name="ELIXIR-Norway"/>
            <consortium name="Elixir Norway"/>
        </authorList>
    </citation>
    <scope>NUCLEOTIDE SEQUENCE [LARGE SCALE GENOMIC DNA]</scope>
</reference>
<evidence type="ECO:0000313" key="1">
    <source>
        <dbReference type="EMBL" id="CAK9858409.1"/>
    </source>
</evidence>
<proteinExistence type="predicted"/>
<organism evidence="1 2">
    <name type="scientific">Sphagnum jensenii</name>
    <dbReference type="NCBI Taxonomy" id="128206"/>
    <lineage>
        <taxon>Eukaryota</taxon>
        <taxon>Viridiplantae</taxon>
        <taxon>Streptophyta</taxon>
        <taxon>Embryophyta</taxon>
        <taxon>Bryophyta</taxon>
        <taxon>Sphagnophytina</taxon>
        <taxon>Sphagnopsida</taxon>
        <taxon>Sphagnales</taxon>
        <taxon>Sphagnaceae</taxon>
        <taxon>Sphagnum</taxon>
    </lineage>
</organism>
<protein>
    <recommendedName>
        <fullName evidence="3">Secreted protein</fullName>
    </recommendedName>
</protein>
<sequence length="110" mass="12631">MWQVFRMCAPGMWKLQSTTLRDQRLVCQELRVLVCRTSCSSSFVCVPGSAFCHYSSSVYHAFRAAKGLCKICLYRKERIAYPLRGWSDCGIRRALPWKSATERTTVVTAR</sequence>
<accession>A0ABP1A794</accession>
<dbReference type="Proteomes" id="UP001497522">
    <property type="component" value="Chromosome 1"/>
</dbReference>
<name>A0ABP1A794_9BRYO</name>
<evidence type="ECO:0008006" key="3">
    <source>
        <dbReference type="Google" id="ProtNLM"/>
    </source>
</evidence>
<dbReference type="EMBL" id="OZ023702">
    <property type="protein sequence ID" value="CAK9858409.1"/>
    <property type="molecule type" value="Genomic_DNA"/>
</dbReference>